<reference evidence="1" key="1">
    <citation type="submission" date="2021-01" db="EMBL/GenBank/DDBJ databases">
        <authorList>
            <consortium name="Genoscope - CEA"/>
            <person name="William W."/>
        </authorList>
    </citation>
    <scope>NUCLEOTIDE SEQUENCE</scope>
</reference>
<proteinExistence type="predicted"/>
<evidence type="ECO:0000313" key="2">
    <source>
        <dbReference type="Proteomes" id="UP000692954"/>
    </source>
</evidence>
<comment type="caution">
    <text evidence="1">The sequence shown here is derived from an EMBL/GenBank/DDBJ whole genome shotgun (WGS) entry which is preliminary data.</text>
</comment>
<name>A0A8S1MP43_9CILI</name>
<organism evidence="1 2">
    <name type="scientific">Paramecium sonneborni</name>
    <dbReference type="NCBI Taxonomy" id="65129"/>
    <lineage>
        <taxon>Eukaryota</taxon>
        <taxon>Sar</taxon>
        <taxon>Alveolata</taxon>
        <taxon>Ciliophora</taxon>
        <taxon>Intramacronucleata</taxon>
        <taxon>Oligohymenophorea</taxon>
        <taxon>Peniculida</taxon>
        <taxon>Parameciidae</taxon>
        <taxon>Paramecium</taxon>
    </lineage>
</organism>
<gene>
    <name evidence="1" type="ORF">PSON_ATCC_30995.1.T0350111</name>
</gene>
<dbReference type="EMBL" id="CAJJDN010000035">
    <property type="protein sequence ID" value="CAD8076674.1"/>
    <property type="molecule type" value="Genomic_DNA"/>
</dbReference>
<sequence>MYYLQNKYFTYLNIIALILVINQLQISELNQILKPQIIFYQFLHLKINVLMSKKDIENLYFVNGKKVYYKYKFKKLKYMLQLLKHVQR</sequence>
<evidence type="ECO:0000313" key="1">
    <source>
        <dbReference type="EMBL" id="CAD8076674.1"/>
    </source>
</evidence>
<keyword evidence="2" id="KW-1185">Reference proteome</keyword>
<dbReference type="Proteomes" id="UP000692954">
    <property type="component" value="Unassembled WGS sequence"/>
</dbReference>
<protein>
    <submittedName>
        <fullName evidence="1">Uncharacterized protein</fullName>
    </submittedName>
</protein>
<dbReference type="AlphaFoldDB" id="A0A8S1MP43"/>
<accession>A0A8S1MP43</accession>